<sequence length="98" mass="11088">MANKRILKKRISNVAGELFSEALVCKLCIPGVDQEKVDALMARVLDMQDNFILRAGHTDGKDNPRVVKAYYRKLWEDFGKEVEAIASEIEKLGNHQEA</sequence>
<reference evidence="1" key="1">
    <citation type="journal article" date="2021" name="PeerJ">
        <title>Extensive microbial diversity within the chicken gut microbiome revealed by metagenomics and culture.</title>
        <authorList>
            <person name="Gilroy R."/>
            <person name="Ravi A."/>
            <person name="Getino M."/>
            <person name="Pursley I."/>
            <person name="Horton D.L."/>
            <person name="Alikhan N.F."/>
            <person name="Baker D."/>
            <person name="Gharbi K."/>
            <person name="Hall N."/>
            <person name="Watson M."/>
            <person name="Adriaenssens E.M."/>
            <person name="Foster-Nyarko E."/>
            <person name="Jarju S."/>
            <person name="Secka A."/>
            <person name="Antonio M."/>
            <person name="Oren A."/>
            <person name="Chaudhuri R.R."/>
            <person name="La Ragione R."/>
            <person name="Hildebrand F."/>
            <person name="Pallen M.J."/>
        </authorList>
    </citation>
    <scope>NUCLEOTIDE SEQUENCE</scope>
    <source>
        <strain evidence="1">ChiHecec2B26-12326</strain>
    </source>
</reference>
<organism evidence="1 2">
    <name type="scientific">Candidatus Parabacteroides intestinigallinarum</name>
    <dbReference type="NCBI Taxonomy" id="2838722"/>
    <lineage>
        <taxon>Bacteria</taxon>
        <taxon>Pseudomonadati</taxon>
        <taxon>Bacteroidota</taxon>
        <taxon>Bacteroidia</taxon>
        <taxon>Bacteroidales</taxon>
        <taxon>Tannerellaceae</taxon>
        <taxon>Parabacteroides</taxon>
    </lineage>
</organism>
<comment type="caution">
    <text evidence="1">The sequence shown here is derived from an EMBL/GenBank/DDBJ whole genome shotgun (WGS) entry which is preliminary data.</text>
</comment>
<evidence type="ECO:0000313" key="2">
    <source>
        <dbReference type="Proteomes" id="UP000823847"/>
    </source>
</evidence>
<protein>
    <submittedName>
        <fullName evidence="1">Uncharacterized protein</fullName>
    </submittedName>
</protein>
<proteinExistence type="predicted"/>
<dbReference type="Proteomes" id="UP000823847">
    <property type="component" value="Unassembled WGS sequence"/>
</dbReference>
<dbReference type="AlphaFoldDB" id="A0A9D1XR76"/>
<evidence type="ECO:0000313" key="1">
    <source>
        <dbReference type="EMBL" id="HIX86282.1"/>
    </source>
</evidence>
<dbReference type="EMBL" id="DXEN01000054">
    <property type="protein sequence ID" value="HIX86282.1"/>
    <property type="molecule type" value="Genomic_DNA"/>
</dbReference>
<gene>
    <name evidence="1" type="ORF">H9848_06710</name>
</gene>
<name>A0A9D1XR76_9BACT</name>
<reference evidence="1" key="2">
    <citation type="submission" date="2021-04" db="EMBL/GenBank/DDBJ databases">
        <authorList>
            <person name="Gilroy R."/>
        </authorList>
    </citation>
    <scope>NUCLEOTIDE SEQUENCE</scope>
    <source>
        <strain evidence="1">ChiHecec2B26-12326</strain>
    </source>
</reference>
<accession>A0A9D1XR76</accession>